<dbReference type="EMBL" id="JRAK01000035">
    <property type="protein sequence ID" value="KGN92830.1"/>
    <property type="molecule type" value="Genomic_DNA"/>
</dbReference>
<dbReference type="Proteomes" id="UP000030146">
    <property type="component" value="Unassembled WGS sequence"/>
</dbReference>
<evidence type="ECO:0000256" key="1">
    <source>
        <dbReference type="SAM" id="MobiDB-lite"/>
    </source>
</evidence>
<keyword evidence="2" id="KW-0032">Aminotransferase</keyword>
<comment type="caution">
    <text evidence="2">The sequence shown here is derived from an EMBL/GenBank/DDBJ whole genome shotgun (WGS) entry which is preliminary data.</text>
</comment>
<evidence type="ECO:0000313" key="3">
    <source>
        <dbReference type="Proteomes" id="UP000030146"/>
    </source>
</evidence>
<name>A0A0A2FS40_9PORP</name>
<protein>
    <submittedName>
        <fullName evidence="2">Histidinol phosphate aminotransferase</fullName>
    </submittedName>
</protein>
<keyword evidence="2" id="KW-0808">Transferase</keyword>
<dbReference type="GO" id="GO:0008483">
    <property type="term" value="F:transaminase activity"/>
    <property type="evidence" value="ECO:0007669"/>
    <property type="project" value="UniProtKB-KW"/>
</dbReference>
<feature type="region of interest" description="Disordered" evidence="1">
    <location>
        <begin position="35"/>
        <end position="62"/>
    </location>
</feature>
<sequence>KEVNASILKKPKIQFYINRTLSAVAENIRFAVYRNGQKVDDTTSPSTPSEGGGEQTGGSGGL</sequence>
<accession>A0A0A2FS40</accession>
<evidence type="ECO:0000313" key="2">
    <source>
        <dbReference type="EMBL" id="KGN92830.1"/>
    </source>
</evidence>
<organism evidence="2 3">
    <name type="scientific">Porphyromonas gulae</name>
    <dbReference type="NCBI Taxonomy" id="111105"/>
    <lineage>
        <taxon>Bacteria</taxon>
        <taxon>Pseudomonadati</taxon>
        <taxon>Bacteroidota</taxon>
        <taxon>Bacteroidia</taxon>
        <taxon>Bacteroidales</taxon>
        <taxon>Porphyromonadaceae</taxon>
        <taxon>Porphyromonas</taxon>
    </lineage>
</organism>
<proteinExistence type="predicted"/>
<keyword evidence="3" id="KW-1185">Reference proteome</keyword>
<gene>
    <name evidence="2" type="ORF">HR15_01825</name>
</gene>
<dbReference type="AlphaFoldDB" id="A0A0A2FS40"/>
<feature type="non-terminal residue" evidence="2">
    <location>
        <position position="1"/>
    </location>
</feature>
<feature type="compositionally biased region" description="Gly residues" evidence="1">
    <location>
        <begin position="50"/>
        <end position="62"/>
    </location>
</feature>
<reference evidence="2 3" key="1">
    <citation type="submission" date="2014-08" db="EMBL/GenBank/DDBJ databases">
        <title>Porphyromonas gulae strain:COT-052_OH3439 Genome sequencing.</title>
        <authorList>
            <person name="Wallis C."/>
            <person name="Deusch O."/>
            <person name="O'Flynn C."/>
            <person name="Davis I."/>
            <person name="Jospin G."/>
            <person name="Darling A.E."/>
            <person name="Coil D.A."/>
            <person name="Alexiev A."/>
            <person name="Horsfall A."/>
            <person name="Kirkwood N."/>
            <person name="Harris S."/>
            <person name="Eisen J.A."/>
        </authorList>
    </citation>
    <scope>NUCLEOTIDE SEQUENCE [LARGE SCALE GENOMIC DNA]</scope>
    <source>
        <strain evidence="3">COT-052 OH3439</strain>
    </source>
</reference>